<gene>
    <name evidence="2" type="ORF">AVDCRST_MAG25-3249</name>
</gene>
<evidence type="ECO:0000313" key="2">
    <source>
        <dbReference type="EMBL" id="CAA9488941.1"/>
    </source>
</evidence>
<organism evidence="2">
    <name type="scientific">uncultured Rubrobacteraceae bacterium</name>
    <dbReference type="NCBI Taxonomy" id="349277"/>
    <lineage>
        <taxon>Bacteria</taxon>
        <taxon>Bacillati</taxon>
        <taxon>Actinomycetota</taxon>
        <taxon>Rubrobacteria</taxon>
        <taxon>Rubrobacterales</taxon>
        <taxon>Rubrobacteraceae</taxon>
        <taxon>environmental samples</taxon>
    </lineage>
</organism>
<evidence type="ECO:0000256" key="1">
    <source>
        <dbReference type="SAM" id="MobiDB-lite"/>
    </source>
</evidence>
<dbReference type="AlphaFoldDB" id="A0A6J4S9Z0"/>
<sequence>MLFGTSEVERAEETGVSERTLQRRIRSFEVEGMEGLFETEKARRRRRLPPNIRRLIVDLKAEYPPFNLNEIANIVRACFGRKPDVRSVKRVLDEEAIPLKLERTYLPYHEMEVASPGQGRAAIVELRVDGWSAKSIAGYLGIGRSTVYKILKRFREEGAGALADKPYGRARRGEEGNPRGHRGG</sequence>
<accession>A0A6J4S9Z0</accession>
<feature type="region of interest" description="Disordered" evidence="1">
    <location>
        <begin position="165"/>
        <end position="184"/>
    </location>
</feature>
<dbReference type="EMBL" id="CADCVI010000219">
    <property type="protein sequence ID" value="CAA9488941.1"/>
    <property type="molecule type" value="Genomic_DNA"/>
</dbReference>
<dbReference type="Gene3D" id="1.10.10.60">
    <property type="entry name" value="Homeodomain-like"/>
    <property type="match status" value="1"/>
</dbReference>
<dbReference type="SUPFAM" id="SSF46689">
    <property type="entry name" value="Homeodomain-like"/>
    <property type="match status" value="2"/>
</dbReference>
<name>A0A6J4S9Z0_9ACTN</name>
<dbReference type="Pfam" id="PF13384">
    <property type="entry name" value="HTH_23"/>
    <property type="match status" value="1"/>
</dbReference>
<reference evidence="2" key="1">
    <citation type="submission" date="2020-02" db="EMBL/GenBank/DDBJ databases">
        <authorList>
            <person name="Meier V. D."/>
        </authorList>
    </citation>
    <scope>NUCLEOTIDE SEQUENCE</scope>
    <source>
        <strain evidence="2">AVDCRST_MAG25</strain>
    </source>
</reference>
<protein>
    <submittedName>
        <fullName evidence="2">Uncharacterized protein</fullName>
    </submittedName>
</protein>
<proteinExistence type="predicted"/>
<dbReference type="InterPro" id="IPR009057">
    <property type="entry name" value="Homeodomain-like_sf"/>
</dbReference>